<keyword evidence="2" id="KW-1185">Reference proteome</keyword>
<sequence>MSFDFFIFGRLNLNCYPTAERRSPTSPSSCCLFFDHIKLRMVFLNLNGKNTWYLGILCLSFLLACDLSQPKSLSKRPGHSVKFVEMYDKESSAYYSTARLWDDGVIMN</sequence>
<comment type="caution">
    <text evidence="1">The sequence shown here is derived from an EMBL/GenBank/DDBJ whole genome shotgun (WGS) entry which is preliminary data.</text>
</comment>
<evidence type="ECO:0000313" key="2">
    <source>
        <dbReference type="Proteomes" id="UP001157418"/>
    </source>
</evidence>
<reference evidence="1 2" key="1">
    <citation type="submission" date="2022-01" db="EMBL/GenBank/DDBJ databases">
        <authorList>
            <person name="Xiong W."/>
            <person name="Schranz E."/>
        </authorList>
    </citation>
    <scope>NUCLEOTIDE SEQUENCE [LARGE SCALE GENOMIC DNA]</scope>
</reference>
<dbReference type="EMBL" id="CAKMRJ010005745">
    <property type="protein sequence ID" value="CAH1453791.1"/>
    <property type="molecule type" value="Genomic_DNA"/>
</dbReference>
<accession>A0AAU9PTT5</accession>
<proteinExistence type="predicted"/>
<dbReference type="AlphaFoldDB" id="A0AAU9PTT5"/>
<gene>
    <name evidence="1" type="ORF">LVIROSA_LOCUS39010</name>
</gene>
<name>A0AAU9PTT5_9ASTR</name>
<organism evidence="1 2">
    <name type="scientific">Lactuca virosa</name>
    <dbReference type="NCBI Taxonomy" id="75947"/>
    <lineage>
        <taxon>Eukaryota</taxon>
        <taxon>Viridiplantae</taxon>
        <taxon>Streptophyta</taxon>
        <taxon>Embryophyta</taxon>
        <taxon>Tracheophyta</taxon>
        <taxon>Spermatophyta</taxon>
        <taxon>Magnoliopsida</taxon>
        <taxon>eudicotyledons</taxon>
        <taxon>Gunneridae</taxon>
        <taxon>Pentapetalae</taxon>
        <taxon>asterids</taxon>
        <taxon>campanulids</taxon>
        <taxon>Asterales</taxon>
        <taxon>Asteraceae</taxon>
        <taxon>Cichorioideae</taxon>
        <taxon>Cichorieae</taxon>
        <taxon>Lactucinae</taxon>
        <taxon>Lactuca</taxon>
    </lineage>
</organism>
<dbReference type="Proteomes" id="UP001157418">
    <property type="component" value="Unassembled WGS sequence"/>
</dbReference>
<protein>
    <submittedName>
        <fullName evidence="1">Uncharacterized protein</fullName>
    </submittedName>
</protein>
<evidence type="ECO:0000313" key="1">
    <source>
        <dbReference type="EMBL" id="CAH1453791.1"/>
    </source>
</evidence>